<evidence type="ECO:0000313" key="3">
    <source>
        <dbReference type="EMBL" id="RVQ68960.1"/>
    </source>
</evidence>
<dbReference type="Pfam" id="PF07238">
    <property type="entry name" value="PilZ"/>
    <property type="match status" value="1"/>
</dbReference>
<evidence type="ECO:0000256" key="1">
    <source>
        <dbReference type="SAM" id="MobiDB-lite"/>
    </source>
</evidence>
<evidence type="ECO:0000313" key="4">
    <source>
        <dbReference type="Proteomes" id="UP000283003"/>
    </source>
</evidence>
<dbReference type="InterPro" id="IPR009875">
    <property type="entry name" value="PilZ_domain"/>
</dbReference>
<sequence length="197" mass="21680">MSKRERIRVPIRLSASCKFGNGLSPEVVIVDLSETGCRIENAPTALLRGEQITLSFEEFEFIEGRVRWLTKGGAAGIQFSTPIYRTDYHALQRVSEMVSLSQIPRHKELKMSDGSPFSSGRQDTWRHQETNTAQAAENSSSSAPLDLSLPSGIDDCTKLPVEDLTRFVMLVEAAKSCGFNALDVDLTNNGLSVKLTS</sequence>
<gene>
    <name evidence="3" type="ORF">EKN06_01720</name>
</gene>
<feature type="domain" description="PilZ" evidence="2">
    <location>
        <begin position="3"/>
        <end position="93"/>
    </location>
</feature>
<proteinExistence type="predicted"/>
<dbReference type="EMBL" id="RXOL01000001">
    <property type="protein sequence ID" value="RVQ68960.1"/>
    <property type="molecule type" value="Genomic_DNA"/>
</dbReference>
<comment type="caution">
    <text evidence="3">The sequence shown here is derived from an EMBL/GenBank/DDBJ whole genome shotgun (WGS) entry which is preliminary data.</text>
</comment>
<evidence type="ECO:0000259" key="2">
    <source>
        <dbReference type="Pfam" id="PF07238"/>
    </source>
</evidence>
<dbReference type="GO" id="GO:0035438">
    <property type="term" value="F:cyclic-di-GMP binding"/>
    <property type="evidence" value="ECO:0007669"/>
    <property type="project" value="InterPro"/>
</dbReference>
<dbReference type="AlphaFoldDB" id="A0A437H035"/>
<dbReference type="Gene3D" id="2.40.10.220">
    <property type="entry name" value="predicted glycosyltransferase like domains"/>
    <property type="match status" value="1"/>
</dbReference>
<protein>
    <submittedName>
        <fullName evidence="3">PilZ domain-containing protein</fullName>
    </submittedName>
</protein>
<dbReference type="Proteomes" id="UP000283003">
    <property type="component" value="Unassembled WGS sequence"/>
</dbReference>
<organism evidence="3 4">
    <name type="scientific">Croceicoccus ponticola</name>
    <dbReference type="NCBI Taxonomy" id="2217664"/>
    <lineage>
        <taxon>Bacteria</taxon>
        <taxon>Pseudomonadati</taxon>
        <taxon>Pseudomonadota</taxon>
        <taxon>Alphaproteobacteria</taxon>
        <taxon>Sphingomonadales</taxon>
        <taxon>Erythrobacteraceae</taxon>
        <taxon>Croceicoccus</taxon>
    </lineage>
</organism>
<feature type="region of interest" description="Disordered" evidence="1">
    <location>
        <begin position="109"/>
        <end position="145"/>
    </location>
</feature>
<dbReference type="SUPFAM" id="SSF141371">
    <property type="entry name" value="PilZ domain-like"/>
    <property type="match status" value="1"/>
</dbReference>
<name>A0A437H035_9SPHN</name>
<keyword evidence="4" id="KW-1185">Reference proteome</keyword>
<dbReference type="RefSeq" id="WP_127611147.1">
    <property type="nucleotide sequence ID" value="NZ_RXOL01000001.1"/>
</dbReference>
<reference evidence="3 4" key="1">
    <citation type="submission" date="2018-12" db="EMBL/GenBank/DDBJ databases">
        <title>Croceicoccus ponticola sp. nov., a lipolytic bacterium isolated from seawater.</title>
        <authorList>
            <person name="Yoon J.-H."/>
        </authorList>
    </citation>
    <scope>NUCLEOTIDE SEQUENCE [LARGE SCALE GENOMIC DNA]</scope>
    <source>
        <strain evidence="3 4">GM-16</strain>
    </source>
</reference>
<accession>A0A437H035</accession>
<dbReference type="OrthoDB" id="9794070at2"/>